<comment type="catalytic activity">
    <reaction evidence="4 6">
        <text>O-phospho-L-seryl-[protein] + H2O = L-seryl-[protein] + phosphate</text>
        <dbReference type="Rhea" id="RHEA:20629"/>
        <dbReference type="Rhea" id="RHEA-COMP:9863"/>
        <dbReference type="Rhea" id="RHEA-COMP:11604"/>
        <dbReference type="ChEBI" id="CHEBI:15377"/>
        <dbReference type="ChEBI" id="CHEBI:29999"/>
        <dbReference type="ChEBI" id="CHEBI:43474"/>
        <dbReference type="ChEBI" id="CHEBI:83421"/>
        <dbReference type="EC" id="3.1.3.16"/>
    </reaction>
</comment>
<dbReference type="InterPro" id="IPR036420">
    <property type="entry name" value="BRCT_dom_sf"/>
</dbReference>
<dbReference type="InterPro" id="IPR036412">
    <property type="entry name" value="HAD-like_sf"/>
</dbReference>
<evidence type="ECO:0000256" key="2">
    <source>
        <dbReference type="ARBA" id="ARBA00022801"/>
    </source>
</evidence>
<dbReference type="EMBL" id="JASNWA010000010">
    <property type="protein sequence ID" value="KAK3168066.1"/>
    <property type="molecule type" value="Genomic_DNA"/>
</dbReference>
<evidence type="ECO:0000256" key="4">
    <source>
        <dbReference type="ARBA" id="ARBA00047761"/>
    </source>
</evidence>
<dbReference type="PROSITE" id="PS50172">
    <property type="entry name" value="BRCT"/>
    <property type="match status" value="1"/>
</dbReference>
<evidence type="ECO:0000259" key="8">
    <source>
        <dbReference type="PROSITE" id="PS50172"/>
    </source>
</evidence>
<dbReference type="SMART" id="SM00292">
    <property type="entry name" value="BRCT"/>
    <property type="match status" value="1"/>
</dbReference>
<dbReference type="EC" id="3.1.3.16" evidence="6"/>
<evidence type="ECO:0000313" key="11">
    <source>
        <dbReference type="Proteomes" id="UP001276659"/>
    </source>
</evidence>
<sequence>MLLRFPASLHYPITVTELLKQPNDNVERFAPLFSYFYKTTVTEGDDLGNESQVEKTFPTRFESTVDGTLVRWKIQKGAVITNPNVDIAEIEEPCSHSVQFGGMCVNCGKDMTELSYNTDQLDTTRATINMVHNNVSLTVSQDEATKADDEAKRRLLASRKLSLVVDLDQTIIHATVDPTVADWQKDEDNPNHDAVKDVQSFLLKDDGPEKKGCWYYIKLRPNLKEFLENVSKIYELHIYTMGTRAYAKNIADIIDPQHKIFGDRILSRDESGSMTAKNLQRLFPVDTKMVVIIDDRGDVWKWSPNLIKVTPYDFFVGIGDINSSFLPKKPGPKPSPKVVAVAAPKPNQDLAEGATTEEPKPKTNGDSAQHPDSSSAEEPESPTISNVSPLEQLVAMGGSDDASTRQAQTVSQDEALAAQLEERPLLQKQKELEAEDAATEAAAAKEDEDAGHTSQSSEVSFVSSDSDKPKHNLLQDHDRELYQLETSLRKVHTEFFTIYNYQLANAQGGRLGQLRGGQKRKASGPTDKSDLDLVPDIKTVLPAVKTKALAGVVIVFSGVVPLGLDVGTTDIAILAQSFGARIEDNVNRNTTHVVAARNRTLKVRKALKRGRGRIKIVNPQWLTDSINGWEKKDETSYLLDIEEGRSGPTDDDDILSESESPASETDNDTDSNPSKKPSSRPTLHLKTSSNADDTDSDVEGGLPTDLDIDEGSPIGGDNEDWSAMNDELADFLGSDAGISDDDSNSVASGDSFASSKLSVRGSRKRGREDNDSGGESEDGTGTKVKKKMKGLTSLSQEVNAEIEADGGLNGDLREEDDDDEESREEGDGWSDFEGDLEEELDKATSEDVVEENTHGES</sequence>
<dbReference type="GO" id="GO:0005634">
    <property type="term" value="C:nucleus"/>
    <property type="evidence" value="ECO:0007669"/>
    <property type="project" value="UniProtKB-SubCell"/>
</dbReference>
<dbReference type="PROSITE" id="PS50969">
    <property type="entry name" value="FCP1"/>
    <property type="match status" value="1"/>
</dbReference>
<comment type="subcellular location">
    <subcellularLocation>
        <location evidence="1 6">Nucleus</location>
    </subcellularLocation>
</comment>
<dbReference type="CDD" id="cd17729">
    <property type="entry name" value="BRCT_CTDP1"/>
    <property type="match status" value="1"/>
</dbReference>
<feature type="region of interest" description="Disordered" evidence="7">
    <location>
        <begin position="432"/>
        <end position="474"/>
    </location>
</feature>
<comment type="function">
    <text evidence="6">This promotes the activity of RNA polymerase II.</text>
</comment>
<gene>
    <name evidence="10" type="ORF">OEA41_004512</name>
</gene>
<protein>
    <recommendedName>
        <fullName evidence="6">RNA polymerase II subunit A C-terminal domain phosphatase</fullName>
        <ecNumber evidence="6">3.1.3.16</ecNumber>
    </recommendedName>
</protein>
<dbReference type="Pfam" id="PF03031">
    <property type="entry name" value="NIF"/>
    <property type="match status" value="1"/>
</dbReference>
<evidence type="ECO:0000256" key="7">
    <source>
        <dbReference type="SAM" id="MobiDB-lite"/>
    </source>
</evidence>
<dbReference type="CDD" id="cd07521">
    <property type="entry name" value="HAD_FCP1-like"/>
    <property type="match status" value="1"/>
</dbReference>
<comment type="catalytic activity">
    <reaction evidence="5 6">
        <text>O-phospho-L-threonyl-[protein] + H2O = L-threonyl-[protein] + phosphate</text>
        <dbReference type="Rhea" id="RHEA:47004"/>
        <dbReference type="Rhea" id="RHEA-COMP:11060"/>
        <dbReference type="Rhea" id="RHEA-COMP:11605"/>
        <dbReference type="ChEBI" id="CHEBI:15377"/>
        <dbReference type="ChEBI" id="CHEBI:30013"/>
        <dbReference type="ChEBI" id="CHEBI:43474"/>
        <dbReference type="ChEBI" id="CHEBI:61977"/>
        <dbReference type="EC" id="3.1.3.16"/>
    </reaction>
</comment>
<feature type="domain" description="BRCT" evidence="8">
    <location>
        <begin position="544"/>
        <end position="639"/>
    </location>
</feature>
<dbReference type="Gene3D" id="3.40.50.10190">
    <property type="entry name" value="BRCT domain"/>
    <property type="match status" value="1"/>
</dbReference>
<evidence type="ECO:0000256" key="3">
    <source>
        <dbReference type="ARBA" id="ARBA00023242"/>
    </source>
</evidence>
<dbReference type="Gene3D" id="3.40.50.1000">
    <property type="entry name" value="HAD superfamily/HAD-like"/>
    <property type="match status" value="1"/>
</dbReference>
<feature type="domain" description="FCP1 homology" evidence="9">
    <location>
        <begin position="156"/>
        <end position="332"/>
    </location>
</feature>
<dbReference type="NCBIfam" id="TIGR02250">
    <property type="entry name" value="FCP1_euk"/>
    <property type="match status" value="1"/>
</dbReference>
<feature type="compositionally biased region" description="Polar residues" evidence="7">
    <location>
        <begin position="744"/>
        <end position="757"/>
    </location>
</feature>
<feature type="compositionally biased region" description="Basic and acidic residues" evidence="7">
    <location>
        <begin position="465"/>
        <end position="474"/>
    </location>
</feature>
<evidence type="ECO:0000256" key="5">
    <source>
        <dbReference type="ARBA" id="ARBA00048336"/>
    </source>
</evidence>
<dbReference type="InterPro" id="IPR023214">
    <property type="entry name" value="HAD_sf"/>
</dbReference>
<feature type="region of interest" description="Disordered" evidence="7">
    <location>
        <begin position="346"/>
        <end position="386"/>
    </location>
</feature>
<organism evidence="10 11">
    <name type="scientific">Lepraria neglecta</name>
    <dbReference type="NCBI Taxonomy" id="209136"/>
    <lineage>
        <taxon>Eukaryota</taxon>
        <taxon>Fungi</taxon>
        <taxon>Dikarya</taxon>
        <taxon>Ascomycota</taxon>
        <taxon>Pezizomycotina</taxon>
        <taxon>Lecanoromycetes</taxon>
        <taxon>OSLEUM clade</taxon>
        <taxon>Lecanoromycetidae</taxon>
        <taxon>Lecanorales</taxon>
        <taxon>Lecanorineae</taxon>
        <taxon>Stereocaulaceae</taxon>
        <taxon>Lepraria</taxon>
    </lineage>
</organism>
<keyword evidence="2 6" id="KW-0378">Hydrolase</keyword>
<dbReference type="AlphaFoldDB" id="A0AAD9YZ96"/>
<dbReference type="SMART" id="SM00577">
    <property type="entry name" value="CPDc"/>
    <property type="match status" value="1"/>
</dbReference>
<feature type="compositionally biased region" description="Low complexity" evidence="7">
    <location>
        <begin position="454"/>
        <end position="464"/>
    </location>
</feature>
<dbReference type="FunFam" id="3.40.50.1000:FF:000142">
    <property type="entry name" value="Similar to FCP1-like phosphatase"/>
    <property type="match status" value="1"/>
</dbReference>
<dbReference type="InterPro" id="IPR039189">
    <property type="entry name" value="Fcp1"/>
</dbReference>
<dbReference type="InterPro" id="IPR001357">
    <property type="entry name" value="BRCT_dom"/>
</dbReference>
<evidence type="ECO:0000313" key="10">
    <source>
        <dbReference type="EMBL" id="KAK3168066.1"/>
    </source>
</evidence>
<dbReference type="GO" id="GO:0008420">
    <property type="term" value="F:RNA polymerase II CTD heptapeptide repeat phosphatase activity"/>
    <property type="evidence" value="ECO:0007669"/>
    <property type="project" value="UniProtKB-UniRule"/>
</dbReference>
<dbReference type="InterPro" id="IPR011947">
    <property type="entry name" value="FCP1_euk"/>
</dbReference>
<proteinExistence type="predicted"/>
<evidence type="ECO:0000256" key="6">
    <source>
        <dbReference type="RuleBase" id="RU366066"/>
    </source>
</evidence>
<feature type="compositionally biased region" description="Polar residues" evidence="7">
    <location>
        <begin position="657"/>
        <end position="691"/>
    </location>
</feature>
<comment type="caution">
    <text evidence="10">The sequence shown here is derived from an EMBL/GenBank/DDBJ whole genome shotgun (WGS) entry which is preliminary data.</text>
</comment>
<dbReference type="SUPFAM" id="SSF52113">
    <property type="entry name" value="BRCT domain"/>
    <property type="match status" value="1"/>
</dbReference>
<evidence type="ECO:0000256" key="1">
    <source>
        <dbReference type="ARBA" id="ARBA00004123"/>
    </source>
</evidence>
<dbReference type="Proteomes" id="UP001276659">
    <property type="component" value="Unassembled WGS sequence"/>
</dbReference>
<feature type="compositionally biased region" description="Basic and acidic residues" evidence="7">
    <location>
        <begin position="841"/>
        <end position="857"/>
    </location>
</feature>
<dbReference type="PANTHER" id="PTHR23081:SF36">
    <property type="entry name" value="RNA POLYMERASE II SUBUNIT A C-TERMINAL DOMAIN PHOSPHATASE"/>
    <property type="match status" value="1"/>
</dbReference>
<name>A0AAD9YZ96_9LECA</name>
<keyword evidence="3 6" id="KW-0539">Nucleus</keyword>
<dbReference type="Pfam" id="PF00533">
    <property type="entry name" value="BRCT"/>
    <property type="match status" value="1"/>
</dbReference>
<feature type="region of interest" description="Disordered" evidence="7">
    <location>
        <begin position="639"/>
        <end position="857"/>
    </location>
</feature>
<reference evidence="10" key="1">
    <citation type="submission" date="2022-11" db="EMBL/GenBank/DDBJ databases">
        <title>Chromosomal genome sequence assembly and mating type (MAT) locus characterization of the leprose asexual lichenized fungus Lepraria neglecta (Nyl.) Erichsen.</title>
        <authorList>
            <person name="Allen J.L."/>
            <person name="Pfeffer B."/>
        </authorList>
    </citation>
    <scope>NUCLEOTIDE SEQUENCE</scope>
    <source>
        <strain evidence="10">Allen 5258</strain>
    </source>
</reference>
<evidence type="ECO:0000259" key="9">
    <source>
        <dbReference type="PROSITE" id="PS50969"/>
    </source>
</evidence>
<dbReference type="InterPro" id="IPR004274">
    <property type="entry name" value="FCP1_dom"/>
</dbReference>
<feature type="compositionally biased region" description="Acidic residues" evidence="7">
    <location>
        <begin position="813"/>
        <end position="840"/>
    </location>
</feature>
<dbReference type="SUPFAM" id="SSF56784">
    <property type="entry name" value="HAD-like"/>
    <property type="match status" value="1"/>
</dbReference>
<keyword evidence="11" id="KW-1185">Reference proteome</keyword>
<dbReference type="PANTHER" id="PTHR23081">
    <property type="entry name" value="RNA POLYMERASE II CTD PHOSPHATASE"/>
    <property type="match status" value="1"/>
</dbReference>
<accession>A0AAD9YZ96</accession>